<dbReference type="PANTHER" id="PTHR34351:SF1">
    <property type="entry name" value="SLR1927 PROTEIN"/>
    <property type="match status" value="1"/>
</dbReference>
<keyword evidence="1" id="KW-1133">Transmembrane helix</keyword>
<evidence type="ECO:0000313" key="4">
    <source>
        <dbReference type="Proteomes" id="UP001321506"/>
    </source>
</evidence>
<feature type="domain" description="DUF58" evidence="2">
    <location>
        <begin position="264"/>
        <end position="342"/>
    </location>
</feature>
<dbReference type="RefSeq" id="WP_281487284.1">
    <property type="nucleotide sequence ID" value="NZ_JASATX010000001.1"/>
</dbReference>
<feature type="transmembrane region" description="Helical" evidence="1">
    <location>
        <begin position="104"/>
        <end position="123"/>
    </location>
</feature>
<organism evidence="3 4">
    <name type="scientific">Ruicaihuangia caeni</name>
    <dbReference type="NCBI Taxonomy" id="3042517"/>
    <lineage>
        <taxon>Bacteria</taxon>
        <taxon>Bacillati</taxon>
        <taxon>Actinomycetota</taxon>
        <taxon>Actinomycetes</taxon>
        <taxon>Micrococcales</taxon>
        <taxon>Microbacteriaceae</taxon>
        <taxon>Ruicaihuangia</taxon>
    </lineage>
</organism>
<comment type="caution">
    <text evidence="3">The sequence shown here is derived from an EMBL/GenBank/DDBJ whole genome shotgun (WGS) entry which is preliminary data.</text>
</comment>
<evidence type="ECO:0000256" key="1">
    <source>
        <dbReference type="SAM" id="Phobius"/>
    </source>
</evidence>
<accession>A0AAW6T0Z8</accession>
<dbReference type="InterPro" id="IPR002881">
    <property type="entry name" value="DUF58"/>
</dbReference>
<keyword evidence="4" id="KW-1185">Reference proteome</keyword>
<proteinExistence type="predicted"/>
<evidence type="ECO:0000259" key="2">
    <source>
        <dbReference type="Pfam" id="PF01882"/>
    </source>
</evidence>
<gene>
    <name evidence="3" type="ORF">QF206_00725</name>
</gene>
<dbReference type="Pfam" id="PF01882">
    <property type="entry name" value="DUF58"/>
    <property type="match status" value="1"/>
</dbReference>
<evidence type="ECO:0000313" key="3">
    <source>
        <dbReference type="EMBL" id="MDI2097491.1"/>
    </source>
</evidence>
<sequence>MTPHRSATRSEWGTSAAAADVDPGDYATATAAIGNRRERIVGSRTGPIADAVVASARFLQSLRAAADAVIHRLRAGVTPLGWSFAAITPFALAGGYLLGIVELVLLGAAGLVLLATATAYLIGRAPLRLELRLARDRIVAGEVAKGTITATSTARRHGSVIVEIPVGEGLSEVIIPPVGPGVRQHQEFTIGIRDRGAYEIGPARTIRADPFGLVRRELEWGAPQLLRVHPRTIAVPATSSGLIRDLEGNPTRDLSSSDISFHALREYVAGDERRNIHWKASARTGTFMVREFEQTRRSRIIVALSLAQADFADEAEFELGVSTAASLGVRAVRDGRDLSVMVSALTPEYAKRRVAEVRTLPSTTPVRLLDEFAAVGAALTALPIADLARAIGDRATDTSVVFLVVGSTPTLRALRGAAARFPLGVQVIVVVCEPEAVPGIRSANGMTVLTIGHLDDLKSALSRSLASARTARLP</sequence>
<keyword evidence="1" id="KW-0812">Transmembrane</keyword>
<dbReference type="PANTHER" id="PTHR34351">
    <property type="entry name" value="SLR1927 PROTEIN-RELATED"/>
    <property type="match status" value="1"/>
</dbReference>
<feature type="transmembrane region" description="Helical" evidence="1">
    <location>
        <begin position="80"/>
        <end position="98"/>
    </location>
</feature>
<protein>
    <submittedName>
        <fullName evidence="3">DUF58 domain-containing protein</fullName>
    </submittedName>
</protein>
<dbReference type="EMBL" id="JASATX010000001">
    <property type="protein sequence ID" value="MDI2097491.1"/>
    <property type="molecule type" value="Genomic_DNA"/>
</dbReference>
<reference evidence="3 4" key="1">
    <citation type="submission" date="2023-04" db="EMBL/GenBank/DDBJ databases">
        <title>Klugiella caeni sp. nov. isolated from the sludge of biochemical tank.</title>
        <authorList>
            <person name="Geng K."/>
        </authorList>
    </citation>
    <scope>NUCLEOTIDE SEQUENCE [LARGE SCALE GENOMIC DNA]</scope>
    <source>
        <strain evidence="3 4">YN-L-19</strain>
    </source>
</reference>
<dbReference type="Proteomes" id="UP001321506">
    <property type="component" value="Unassembled WGS sequence"/>
</dbReference>
<keyword evidence="1" id="KW-0472">Membrane</keyword>
<dbReference type="AlphaFoldDB" id="A0AAW6T0Z8"/>
<name>A0AAW6T0Z8_9MICO</name>